<proteinExistence type="predicted"/>
<dbReference type="AlphaFoldDB" id="I6YM97"/>
<accession>I6YM97</accession>
<name>I6YM97_MYCWM</name>
<evidence type="ECO:0000313" key="2">
    <source>
        <dbReference type="EMBL" id="AFN65434.1"/>
    </source>
</evidence>
<dbReference type="OrthoDB" id="397723at2"/>
<organism evidence="2 3">
    <name type="scientific">Mycoplasma wenyonii (strain Massachusetts)</name>
    <name type="common">Eperythrozoon wenyonii</name>
    <dbReference type="NCBI Taxonomy" id="1197325"/>
    <lineage>
        <taxon>Bacteria</taxon>
        <taxon>Bacillati</taxon>
        <taxon>Mycoplasmatota</taxon>
        <taxon>Mollicutes</taxon>
        <taxon>Mycoplasmataceae</taxon>
        <taxon>Mycoplasma</taxon>
    </lineage>
</organism>
<feature type="transmembrane region" description="Helical" evidence="1">
    <location>
        <begin position="132"/>
        <end position="153"/>
    </location>
</feature>
<keyword evidence="3" id="KW-1185">Reference proteome</keyword>
<sequence>MNYLYLSKKVNIGSAYLNLLSSIGWISLVLLIGYYHMWVLHDGKEYYKGLPMRSFLDSPFLSLKQRVPVSSVQATNAYSGAYIQEQGLASFFETKGFWKFIQPIYLISIITSSLNLLLTLVSWFCFCKARDFNYLVSSLANLLLPVLGGIFSLKINNRLSSVWGPKAVKIVSPAQWCKLKTKLFLTKVFCETTIPAY</sequence>
<keyword evidence="1" id="KW-0812">Transmembrane</keyword>
<evidence type="ECO:0000313" key="3">
    <source>
        <dbReference type="Proteomes" id="UP000009005"/>
    </source>
</evidence>
<feature type="transmembrane region" description="Helical" evidence="1">
    <location>
        <begin position="15"/>
        <end position="35"/>
    </location>
</feature>
<reference evidence="2 3" key="1">
    <citation type="journal article" date="2012" name="J. Bacteriol.">
        <title>Complete genome sequence of Mycoplasma wenyonii strain Massachusetts.</title>
        <authorList>
            <person name="Dos Santos A.P."/>
            <person name="Guimaraes A.M."/>
            <person name="do Nascimento N.C."/>
            <person name="Sanmiguel P.J."/>
            <person name="Messick J.B."/>
        </authorList>
    </citation>
    <scope>NUCLEOTIDE SEQUENCE [LARGE SCALE GENOMIC DNA]</scope>
    <source>
        <strain evidence="2 3">Massachusetts</strain>
    </source>
</reference>
<keyword evidence="1" id="KW-1133">Transmembrane helix</keyword>
<keyword evidence="1" id="KW-0472">Membrane</keyword>
<dbReference type="Proteomes" id="UP000009005">
    <property type="component" value="Chromosome"/>
</dbReference>
<protein>
    <submittedName>
        <fullName evidence="2">Uncharacterized protein</fullName>
    </submittedName>
</protein>
<dbReference type="RefSeq" id="WP_014850143.1">
    <property type="nucleotide sequence ID" value="NC_018149.1"/>
</dbReference>
<dbReference type="KEGG" id="mwe:WEN_03275"/>
<feature type="transmembrane region" description="Helical" evidence="1">
    <location>
        <begin position="104"/>
        <end position="126"/>
    </location>
</feature>
<evidence type="ECO:0000256" key="1">
    <source>
        <dbReference type="SAM" id="Phobius"/>
    </source>
</evidence>
<dbReference type="PATRIC" id="fig|1197325.3.peg.707"/>
<gene>
    <name evidence="2" type="ordered locus">WEN_03275</name>
</gene>
<dbReference type="HOGENOM" id="CLU_1314286_0_0_14"/>
<dbReference type="EMBL" id="CP003703">
    <property type="protein sequence ID" value="AFN65434.1"/>
    <property type="molecule type" value="Genomic_DNA"/>
</dbReference>